<keyword evidence="2" id="KW-0472">Membrane</keyword>
<gene>
    <name evidence="3" type="ORF">FVO59_13275</name>
</gene>
<evidence type="ECO:0000313" key="3">
    <source>
        <dbReference type="EMBL" id="QMU98060.1"/>
    </source>
</evidence>
<evidence type="ECO:0000256" key="1">
    <source>
        <dbReference type="SAM" id="MobiDB-lite"/>
    </source>
</evidence>
<keyword evidence="2" id="KW-1133">Transmembrane helix</keyword>
<dbReference type="EMBL" id="CP043732">
    <property type="protein sequence ID" value="QMU98060.1"/>
    <property type="molecule type" value="Genomic_DNA"/>
</dbReference>
<accession>A0A7D8AAH6</accession>
<name>A0A7D8AAH6_9MICO</name>
<dbReference type="RefSeq" id="WP_182253071.1">
    <property type="nucleotide sequence ID" value="NZ_CP043732.1"/>
</dbReference>
<dbReference type="AlphaFoldDB" id="A0A7D8AAH6"/>
<organism evidence="3 4">
    <name type="scientific">Microbacterium esteraromaticum</name>
    <dbReference type="NCBI Taxonomy" id="57043"/>
    <lineage>
        <taxon>Bacteria</taxon>
        <taxon>Bacillati</taxon>
        <taxon>Actinomycetota</taxon>
        <taxon>Actinomycetes</taxon>
        <taxon>Micrococcales</taxon>
        <taxon>Microbacteriaceae</taxon>
        <taxon>Microbacterium</taxon>
    </lineage>
</organism>
<protein>
    <submittedName>
        <fullName evidence="3">Uncharacterized protein</fullName>
    </submittedName>
</protein>
<feature type="region of interest" description="Disordered" evidence="1">
    <location>
        <begin position="190"/>
        <end position="211"/>
    </location>
</feature>
<keyword evidence="2" id="KW-0812">Transmembrane</keyword>
<reference evidence="3 4" key="1">
    <citation type="journal article" date="2020" name="Front. Microbiol.">
        <title>Design of Bacterial Strain-Specific qPCR Assays Using NGS Data and Publicly Available Resources and Its Application to Track Biocontrol Strains.</title>
        <authorList>
            <person name="Hernandez I."/>
            <person name="Sant C."/>
            <person name="Martinez R."/>
            <person name="Fernandez C."/>
        </authorList>
    </citation>
    <scope>NUCLEOTIDE SEQUENCE [LARGE SCALE GENOMIC DNA]</scope>
    <source>
        <strain evidence="3 4">B24</strain>
    </source>
</reference>
<feature type="transmembrane region" description="Helical" evidence="2">
    <location>
        <begin position="48"/>
        <end position="68"/>
    </location>
</feature>
<sequence length="211" mass="22845">MTDTFDDLLDRSAPALADRGNARDAAIRQMVADARDSARPPKRSRRRVSVLGGALALVFVGGAGFAAANSDWIWSPGLENPERSYSYVSPTWGQCEIRYSGYDIADPFVEADVNRIIDDWFARTDVEAAADPFVAQSLAVVEESIARDAEAAKDPRIADLNAWTAHDQALSEAMYSELKAHGYDSEHGLAGATSHSQLHCEGEDWGGEGAE</sequence>
<evidence type="ECO:0000313" key="4">
    <source>
        <dbReference type="Proteomes" id="UP000515708"/>
    </source>
</evidence>
<evidence type="ECO:0000256" key="2">
    <source>
        <dbReference type="SAM" id="Phobius"/>
    </source>
</evidence>
<proteinExistence type="predicted"/>
<dbReference type="Proteomes" id="UP000515708">
    <property type="component" value="Chromosome"/>
</dbReference>